<organism evidence="2 3">
    <name type="scientific">Tanacetum coccineum</name>
    <dbReference type="NCBI Taxonomy" id="301880"/>
    <lineage>
        <taxon>Eukaryota</taxon>
        <taxon>Viridiplantae</taxon>
        <taxon>Streptophyta</taxon>
        <taxon>Embryophyta</taxon>
        <taxon>Tracheophyta</taxon>
        <taxon>Spermatophyta</taxon>
        <taxon>Magnoliopsida</taxon>
        <taxon>eudicotyledons</taxon>
        <taxon>Gunneridae</taxon>
        <taxon>Pentapetalae</taxon>
        <taxon>asterids</taxon>
        <taxon>campanulids</taxon>
        <taxon>Asterales</taxon>
        <taxon>Asteraceae</taxon>
        <taxon>Asteroideae</taxon>
        <taxon>Anthemideae</taxon>
        <taxon>Anthemidinae</taxon>
        <taxon>Tanacetum</taxon>
    </lineage>
</organism>
<comment type="caution">
    <text evidence="2">The sequence shown here is derived from an EMBL/GenBank/DDBJ whole genome shotgun (WGS) entry which is preliminary data.</text>
</comment>
<gene>
    <name evidence="2" type="ORF">Tco_0975966</name>
</gene>
<name>A0ABQ5EFX4_9ASTR</name>
<evidence type="ECO:0000313" key="2">
    <source>
        <dbReference type="EMBL" id="GJT49809.1"/>
    </source>
</evidence>
<keyword evidence="3" id="KW-1185">Reference proteome</keyword>
<dbReference type="Proteomes" id="UP001151760">
    <property type="component" value="Unassembled WGS sequence"/>
</dbReference>
<reference evidence="2" key="1">
    <citation type="journal article" date="2022" name="Int. J. Mol. Sci.">
        <title>Draft Genome of Tanacetum Coccineum: Genomic Comparison of Closely Related Tanacetum-Family Plants.</title>
        <authorList>
            <person name="Yamashiro T."/>
            <person name="Shiraishi A."/>
            <person name="Nakayama K."/>
            <person name="Satake H."/>
        </authorList>
    </citation>
    <scope>NUCLEOTIDE SEQUENCE</scope>
</reference>
<evidence type="ECO:0008006" key="4">
    <source>
        <dbReference type="Google" id="ProtNLM"/>
    </source>
</evidence>
<reference evidence="2" key="2">
    <citation type="submission" date="2022-01" db="EMBL/GenBank/DDBJ databases">
        <authorList>
            <person name="Yamashiro T."/>
            <person name="Shiraishi A."/>
            <person name="Satake H."/>
            <person name="Nakayama K."/>
        </authorList>
    </citation>
    <scope>NUCLEOTIDE SEQUENCE</scope>
</reference>
<feature type="region of interest" description="Disordered" evidence="1">
    <location>
        <begin position="89"/>
        <end position="145"/>
    </location>
</feature>
<evidence type="ECO:0000256" key="1">
    <source>
        <dbReference type="SAM" id="MobiDB-lite"/>
    </source>
</evidence>
<dbReference type="EMBL" id="BQNB010016268">
    <property type="protein sequence ID" value="GJT49809.1"/>
    <property type="molecule type" value="Genomic_DNA"/>
</dbReference>
<sequence>MGTVHFRNDHFDAITGYGDYVQGNLTLCHAIATAFFTQNLSIVHTRHNKTPYELIHGRNPNVQYLHMFGSLCYPTNDHDDIRKIKPKADIEVSDNSAENTPHNENTSSSSSIVVEEDEAPQIVSSSKEQVATEPNSPVLNENTDEFVQEDVADFDGNVF</sequence>
<evidence type="ECO:0000313" key="3">
    <source>
        <dbReference type="Proteomes" id="UP001151760"/>
    </source>
</evidence>
<accession>A0ABQ5EFX4</accession>
<feature type="compositionally biased region" description="Polar residues" evidence="1">
    <location>
        <begin position="93"/>
        <end position="106"/>
    </location>
</feature>
<proteinExistence type="predicted"/>
<feature type="compositionally biased region" description="Polar residues" evidence="1">
    <location>
        <begin position="122"/>
        <end position="141"/>
    </location>
</feature>
<protein>
    <recommendedName>
        <fullName evidence="4">Integrase, catalytic region, zinc finger, CCHC-type, peptidase aspartic, catalytic</fullName>
    </recommendedName>
</protein>